<dbReference type="InParanoid" id="A0A316V7Q9"/>
<proteinExistence type="inferred from homology"/>
<keyword evidence="2 4" id="KW-0378">Hydrolase</keyword>
<dbReference type="Pfam" id="PF08244">
    <property type="entry name" value="Glyco_hydro_32C"/>
    <property type="match status" value="1"/>
</dbReference>
<dbReference type="CDD" id="cd18622">
    <property type="entry name" value="GH32_Inu-like"/>
    <property type="match status" value="1"/>
</dbReference>
<dbReference type="GO" id="GO:0005987">
    <property type="term" value="P:sucrose catabolic process"/>
    <property type="evidence" value="ECO:0007669"/>
    <property type="project" value="TreeGrafter"/>
</dbReference>
<accession>A0A316V7Q9</accession>
<dbReference type="InterPro" id="IPR023296">
    <property type="entry name" value="Glyco_hydro_beta-prop_sf"/>
</dbReference>
<feature type="domain" description="Glycosyl hydrolase family 32 N-terminal" evidence="6">
    <location>
        <begin position="45"/>
        <end position="344"/>
    </location>
</feature>
<protein>
    <submittedName>
        <fullName evidence="8">Putative SUC2-invertase</fullName>
    </submittedName>
</protein>
<dbReference type="InterPro" id="IPR018053">
    <property type="entry name" value="Glyco_hydro_32_AS"/>
</dbReference>
<dbReference type="GeneID" id="37018422"/>
<dbReference type="Gene3D" id="2.60.120.560">
    <property type="entry name" value="Exo-inulinase, domain 1"/>
    <property type="match status" value="1"/>
</dbReference>
<dbReference type="InterPro" id="IPR013320">
    <property type="entry name" value="ConA-like_dom_sf"/>
</dbReference>
<dbReference type="EMBL" id="KZ819604">
    <property type="protein sequence ID" value="PWN33659.1"/>
    <property type="molecule type" value="Genomic_DNA"/>
</dbReference>
<evidence type="ECO:0000259" key="7">
    <source>
        <dbReference type="Pfam" id="PF08244"/>
    </source>
</evidence>
<dbReference type="PANTHER" id="PTHR42800:SF2">
    <property type="entry name" value="INVERTASE-RELATED"/>
    <property type="match status" value="1"/>
</dbReference>
<dbReference type="RefSeq" id="XP_025353961.1">
    <property type="nucleotide sequence ID" value="XM_025496641.1"/>
</dbReference>
<keyword evidence="3 4" id="KW-0326">Glycosidase</keyword>
<keyword evidence="9" id="KW-1185">Reference proteome</keyword>
<dbReference type="SUPFAM" id="SSF75005">
    <property type="entry name" value="Arabinanase/levansucrase/invertase"/>
    <property type="match status" value="1"/>
</dbReference>
<dbReference type="InterPro" id="IPR001362">
    <property type="entry name" value="Glyco_hydro_32"/>
</dbReference>
<dbReference type="InterPro" id="IPR013148">
    <property type="entry name" value="Glyco_hydro_32_N"/>
</dbReference>
<name>A0A316V7Q9_9BASI</name>
<evidence type="ECO:0000256" key="1">
    <source>
        <dbReference type="ARBA" id="ARBA00009902"/>
    </source>
</evidence>
<dbReference type="GO" id="GO:0004575">
    <property type="term" value="F:sucrose alpha-glucosidase activity"/>
    <property type="evidence" value="ECO:0007669"/>
    <property type="project" value="TreeGrafter"/>
</dbReference>
<reference evidence="8 9" key="1">
    <citation type="journal article" date="2018" name="Mol. Biol. Evol.">
        <title>Broad Genomic Sampling Reveals a Smut Pathogenic Ancestry of the Fungal Clade Ustilaginomycotina.</title>
        <authorList>
            <person name="Kijpornyongpan T."/>
            <person name="Mondo S.J."/>
            <person name="Barry K."/>
            <person name="Sandor L."/>
            <person name="Lee J."/>
            <person name="Lipzen A."/>
            <person name="Pangilinan J."/>
            <person name="LaButti K."/>
            <person name="Hainaut M."/>
            <person name="Henrissat B."/>
            <person name="Grigoriev I.V."/>
            <person name="Spatafora J.W."/>
            <person name="Aime M.C."/>
        </authorList>
    </citation>
    <scope>NUCLEOTIDE SEQUENCE [LARGE SCALE GENOMIC DNA]</scope>
    <source>
        <strain evidence="8 9">MCA 3882</strain>
    </source>
</reference>
<evidence type="ECO:0000313" key="8">
    <source>
        <dbReference type="EMBL" id="PWN33659.1"/>
    </source>
</evidence>
<dbReference type="SMART" id="SM00640">
    <property type="entry name" value="Glyco_32"/>
    <property type="match status" value="1"/>
</dbReference>
<organism evidence="8 9">
    <name type="scientific">Meira miltonrushii</name>
    <dbReference type="NCBI Taxonomy" id="1280837"/>
    <lineage>
        <taxon>Eukaryota</taxon>
        <taxon>Fungi</taxon>
        <taxon>Dikarya</taxon>
        <taxon>Basidiomycota</taxon>
        <taxon>Ustilaginomycotina</taxon>
        <taxon>Exobasidiomycetes</taxon>
        <taxon>Exobasidiales</taxon>
        <taxon>Brachybasidiaceae</taxon>
        <taxon>Meira</taxon>
    </lineage>
</organism>
<sequence length="540" mass="60310">MTSSTLFTRQQSDSGNTTTCATNNGINPSSIKPALYTEPYRPQIHFSPSTGFMNDPNGLVKSGDTWHMYFQYNPNATVAGFQHWGHATSKDLYHWQNHLYAIAPDSDDQGIFSGSAVLDVNNTSGFFNDSVPADSRFVAIYTLNTPTAQNQNIAYSTDGQNYTKYSGNPVISLNTTQFRDPKVFWDEQKSRWVMAVSHSQDYQIGFYASTNLREWNEVSRFGPSGILGYQYECPDLLQIPISGGDKDGQKAWVLVLSINPGAPLGGSFIQAFIGDWDGTNFKPWDGSTQIVDFGKDFYAAQTFYNAPNDQAILIGWVGNWQYANAVPTSPWRSSMTVPRQMTVRYIDMNPMHKGYQVTMEPYGLESLQKQQTNENTTSSNGNQTVSLDGNGAFEILANLSYPSTNYSVNPRAEFLIHTPNQGEYLKVGILYGDPTTVYVDRRLAGKEWSDSNPFFTDRFSQQFHPITTDNSTKQIVRVHMIVDRMQSELFVQDGVASASILHFWDNEAKPSSLSVGLGDDQIKLDSLQVNAINSTWPTCP</sequence>
<evidence type="ECO:0000256" key="4">
    <source>
        <dbReference type="RuleBase" id="RU362110"/>
    </source>
</evidence>
<dbReference type="AlphaFoldDB" id="A0A316V7Q9"/>
<gene>
    <name evidence="8" type="ORF">FA14DRAFT_124389</name>
</gene>
<evidence type="ECO:0000259" key="6">
    <source>
        <dbReference type="Pfam" id="PF00251"/>
    </source>
</evidence>
<evidence type="ECO:0000313" key="9">
    <source>
        <dbReference type="Proteomes" id="UP000245771"/>
    </source>
</evidence>
<dbReference type="STRING" id="1280837.A0A316V7Q9"/>
<dbReference type="SUPFAM" id="SSF49899">
    <property type="entry name" value="Concanavalin A-like lectins/glucanases"/>
    <property type="match status" value="1"/>
</dbReference>
<feature type="region of interest" description="Disordered" evidence="5">
    <location>
        <begin position="1"/>
        <end position="28"/>
    </location>
</feature>
<dbReference type="OrthoDB" id="202537at2759"/>
<dbReference type="Proteomes" id="UP000245771">
    <property type="component" value="Unassembled WGS sequence"/>
</dbReference>
<comment type="similarity">
    <text evidence="1 4">Belongs to the glycosyl hydrolase 32 family.</text>
</comment>
<feature type="domain" description="Glycosyl hydrolase family 32 C-terminal" evidence="7">
    <location>
        <begin position="365"/>
        <end position="518"/>
    </location>
</feature>
<dbReference type="GO" id="GO:0000324">
    <property type="term" value="C:fungal-type vacuole"/>
    <property type="evidence" value="ECO:0007669"/>
    <property type="project" value="TreeGrafter"/>
</dbReference>
<dbReference type="PROSITE" id="PS00609">
    <property type="entry name" value="GLYCOSYL_HYDROL_F32"/>
    <property type="match status" value="1"/>
</dbReference>
<dbReference type="FunFam" id="2.115.10.20:FF:000002">
    <property type="entry name" value="Invertase 2"/>
    <property type="match status" value="1"/>
</dbReference>
<dbReference type="Pfam" id="PF00251">
    <property type="entry name" value="Glyco_hydro_32N"/>
    <property type="match status" value="1"/>
</dbReference>
<dbReference type="PANTHER" id="PTHR42800">
    <property type="entry name" value="EXOINULINASE INUD (AFU_ORTHOLOGUE AFUA_5G00480)"/>
    <property type="match status" value="1"/>
</dbReference>
<dbReference type="InterPro" id="IPR013189">
    <property type="entry name" value="Glyco_hydro_32_C"/>
</dbReference>
<dbReference type="Gene3D" id="2.115.10.20">
    <property type="entry name" value="Glycosyl hydrolase domain, family 43"/>
    <property type="match status" value="1"/>
</dbReference>
<evidence type="ECO:0000256" key="2">
    <source>
        <dbReference type="ARBA" id="ARBA00022801"/>
    </source>
</evidence>
<dbReference type="FunCoup" id="A0A316V7Q9">
    <property type="interactions" value="88"/>
</dbReference>
<evidence type="ECO:0000256" key="3">
    <source>
        <dbReference type="ARBA" id="ARBA00023295"/>
    </source>
</evidence>
<evidence type="ECO:0000256" key="5">
    <source>
        <dbReference type="SAM" id="MobiDB-lite"/>
    </source>
</evidence>